<evidence type="ECO:0000313" key="2">
    <source>
        <dbReference type="EMBL" id="MCF2530185.1"/>
    </source>
</evidence>
<gene>
    <name evidence="2" type="ORF">LZ495_23585</name>
</gene>
<feature type="chain" id="PRO_5041348126" evidence="1">
    <location>
        <begin position="32"/>
        <end position="86"/>
    </location>
</feature>
<keyword evidence="3" id="KW-1185">Reference proteome</keyword>
<evidence type="ECO:0000313" key="3">
    <source>
        <dbReference type="Proteomes" id="UP001165378"/>
    </source>
</evidence>
<reference evidence="2" key="1">
    <citation type="submission" date="2022-01" db="EMBL/GenBank/DDBJ databases">
        <title>Genome-Based Taxonomic Classification of the Phylum Actinobacteria.</title>
        <authorList>
            <person name="Gao Y."/>
        </authorList>
    </citation>
    <scope>NUCLEOTIDE SEQUENCE</scope>
    <source>
        <strain evidence="2">KLBMP 8922</strain>
    </source>
</reference>
<organism evidence="2 3">
    <name type="scientific">Yinghuangia soli</name>
    <dbReference type="NCBI Taxonomy" id="2908204"/>
    <lineage>
        <taxon>Bacteria</taxon>
        <taxon>Bacillati</taxon>
        <taxon>Actinomycetota</taxon>
        <taxon>Actinomycetes</taxon>
        <taxon>Kitasatosporales</taxon>
        <taxon>Streptomycetaceae</taxon>
        <taxon>Yinghuangia</taxon>
    </lineage>
</organism>
<evidence type="ECO:0000256" key="1">
    <source>
        <dbReference type="SAM" id="SignalP"/>
    </source>
</evidence>
<accession>A0AA41Q265</accession>
<dbReference type="RefSeq" id="WP_235054854.1">
    <property type="nucleotide sequence ID" value="NZ_JAKFHA010000015.1"/>
</dbReference>
<name>A0AA41Q265_9ACTN</name>
<feature type="signal peptide" evidence="1">
    <location>
        <begin position="1"/>
        <end position="31"/>
    </location>
</feature>
<comment type="caution">
    <text evidence="2">The sequence shown here is derived from an EMBL/GenBank/DDBJ whole genome shotgun (WGS) entry which is preliminary data.</text>
</comment>
<sequence>MFVRSRRKLATAALLPALIGLGVATASPASAATSPASAPAAEAARYVQAGSAAYPYCWYGHPGYPVWCGPGWYPGVAVGLGVGLIL</sequence>
<dbReference type="Proteomes" id="UP001165378">
    <property type="component" value="Unassembled WGS sequence"/>
</dbReference>
<dbReference type="AlphaFoldDB" id="A0AA41Q265"/>
<protein>
    <submittedName>
        <fullName evidence="2">Uncharacterized protein</fullName>
    </submittedName>
</protein>
<dbReference type="EMBL" id="JAKFHA010000015">
    <property type="protein sequence ID" value="MCF2530185.1"/>
    <property type="molecule type" value="Genomic_DNA"/>
</dbReference>
<keyword evidence="1" id="KW-0732">Signal</keyword>
<proteinExistence type="predicted"/>